<organism evidence="1 2">
    <name type="scientific">Sediminicola luteus</name>
    <dbReference type="NCBI Taxonomy" id="319238"/>
    <lineage>
        <taxon>Bacteria</taxon>
        <taxon>Pseudomonadati</taxon>
        <taxon>Bacteroidota</taxon>
        <taxon>Flavobacteriia</taxon>
        <taxon>Flavobacteriales</taxon>
        <taxon>Flavobacteriaceae</taxon>
        <taxon>Sediminicola</taxon>
    </lineage>
</organism>
<gene>
    <name evidence="1" type="ORF">ABXZ32_00780</name>
</gene>
<dbReference type="InterPro" id="IPR058512">
    <property type="entry name" value="DUF8199"/>
</dbReference>
<comment type="caution">
    <text evidence="1">The sequence shown here is derived from an EMBL/GenBank/DDBJ whole genome shotgun (WGS) entry which is preliminary data.</text>
</comment>
<protein>
    <submittedName>
        <fullName evidence="1">Uncharacterized protein</fullName>
    </submittedName>
</protein>
<evidence type="ECO:0000313" key="2">
    <source>
        <dbReference type="Proteomes" id="UP001549773"/>
    </source>
</evidence>
<accession>A0ABV2TRL4</accession>
<dbReference type="Proteomes" id="UP001549773">
    <property type="component" value="Unassembled WGS sequence"/>
</dbReference>
<dbReference type="RefSeq" id="WP_354616787.1">
    <property type="nucleotide sequence ID" value="NZ_JBEWYP010000001.1"/>
</dbReference>
<keyword evidence="2" id="KW-1185">Reference proteome</keyword>
<dbReference type="InterPro" id="IPR058060">
    <property type="entry name" value="HYC_CC_PP"/>
</dbReference>
<dbReference type="EMBL" id="JBEWYP010000001">
    <property type="protein sequence ID" value="MET7027907.1"/>
    <property type="molecule type" value="Genomic_DNA"/>
</dbReference>
<sequence length="138" mass="15861">MKDIIRHIVAFAMAFLVLFSTISFTVDMHFCGKHLVDFSVFKKAETCVMSAMMADAMGEQMNMDMDCCSDVNIVQLGQDDLKISFEKISFEHQYFIASFLSSYIDLFEGLDKYVVPFKEYPPPLLVQDVIILEQQFLI</sequence>
<dbReference type="NCBIfam" id="NF047658">
    <property type="entry name" value="HYC_CC_PP"/>
    <property type="match status" value="1"/>
</dbReference>
<evidence type="ECO:0000313" key="1">
    <source>
        <dbReference type="EMBL" id="MET7027907.1"/>
    </source>
</evidence>
<reference evidence="1 2" key="1">
    <citation type="submission" date="2024-07" db="EMBL/GenBank/DDBJ databases">
        <title>The genome sequence of type strain Sediminicola luteus GDMCC 1.2596T.</title>
        <authorList>
            <person name="Liu Y."/>
        </authorList>
    </citation>
    <scope>NUCLEOTIDE SEQUENCE [LARGE SCALE GENOMIC DNA]</scope>
    <source>
        <strain evidence="1 2">GDMCC 1.2596</strain>
    </source>
</reference>
<name>A0ABV2TRL4_9FLAO</name>
<proteinExistence type="predicted"/>
<dbReference type="Pfam" id="PF26622">
    <property type="entry name" value="DUF8199"/>
    <property type="match status" value="1"/>
</dbReference>